<evidence type="ECO:0000313" key="1">
    <source>
        <dbReference type="EMBL" id="KAA3470683.1"/>
    </source>
</evidence>
<dbReference type="AlphaFoldDB" id="A0A5B6VNP0"/>
<evidence type="ECO:0000313" key="2">
    <source>
        <dbReference type="Proteomes" id="UP000325315"/>
    </source>
</evidence>
<sequence>MSRREKIEKREQIALNVECSIVVSRKVPSKIKDPGSFTIPIEIGRVNFGKALCDLGASINLMRLSIYLRAKGVFEDMLVRVRQFILLINFIVVDFEEVIQVLRPISSPWML</sequence>
<dbReference type="EMBL" id="SMMG02000006">
    <property type="protein sequence ID" value="KAA3470683.1"/>
    <property type="molecule type" value="Genomic_DNA"/>
</dbReference>
<reference evidence="1" key="1">
    <citation type="submission" date="2019-08" db="EMBL/GenBank/DDBJ databases">
        <authorList>
            <person name="Liu F."/>
        </authorList>
    </citation>
    <scope>NUCLEOTIDE SEQUENCE [LARGE SCALE GENOMIC DNA]</scope>
    <source>
        <strain evidence="1">PA1801</strain>
        <tissue evidence="1">Leaf</tissue>
    </source>
</reference>
<dbReference type="PANTHER" id="PTHR33067:SF31">
    <property type="entry name" value="RNA-DIRECTED DNA POLYMERASE"/>
    <property type="match status" value="1"/>
</dbReference>
<dbReference type="InterPro" id="IPR021109">
    <property type="entry name" value="Peptidase_aspartic_dom_sf"/>
</dbReference>
<name>A0A5B6VNP0_9ROSI</name>
<dbReference type="PANTHER" id="PTHR33067">
    <property type="entry name" value="RNA-DIRECTED DNA POLYMERASE-RELATED"/>
    <property type="match status" value="1"/>
</dbReference>
<proteinExistence type="predicted"/>
<gene>
    <name evidence="1" type="ORF">EPI10_016372</name>
</gene>
<protein>
    <submittedName>
        <fullName evidence="1">Gag-asp_proteas domain-containing protein</fullName>
    </submittedName>
</protein>
<accession>A0A5B6VNP0</accession>
<comment type="caution">
    <text evidence="1">The sequence shown here is derived from an EMBL/GenBank/DDBJ whole genome shotgun (WGS) entry which is preliminary data.</text>
</comment>
<dbReference type="Gene3D" id="2.40.70.10">
    <property type="entry name" value="Acid Proteases"/>
    <property type="match status" value="1"/>
</dbReference>
<dbReference type="OrthoDB" id="1702682at2759"/>
<dbReference type="Proteomes" id="UP000325315">
    <property type="component" value="Unassembled WGS sequence"/>
</dbReference>
<keyword evidence="2" id="KW-1185">Reference proteome</keyword>
<organism evidence="1 2">
    <name type="scientific">Gossypium australe</name>
    <dbReference type="NCBI Taxonomy" id="47621"/>
    <lineage>
        <taxon>Eukaryota</taxon>
        <taxon>Viridiplantae</taxon>
        <taxon>Streptophyta</taxon>
        <taxon>Embryophyta</taxon>
        <taxon>Tracheophyta</taxon>
        <taxon>Spermatophyta</taxon>
        <taxon>Magnoliopsida</taxon>
        <taxon>eudicotyledons</taxon>
        <taxon>Gunneridae</taxon>
        <taxon>Pentapetalae</taxon>
        <taxon>rosids</taxon>
        <taxon>malvids</taxon>
        <taxon>Malvales</taxon>
        <taxon>Malvaceae</taxon>
        <taxon>Malvoideae</taxon>
        <taxon>Gossypium</taxon>
    </lineage>
</organism>